<dbReference type="GO" id="GO:0004519">
    <property type="term" value="F:endonuclease activity"/>
    <property type="evidence" value="ECO:0007669"/>
    <property type="project" value="UniProtKB-KW"/>
</dbReference>
<keyword evidence="3" id="KW-0378">Hydrolase</keyword>
<name>A0A0G1VD59_9BACT</name>
<sequence length="202" mass="22835">MKRFLPVSVVIVILAVVAVLFTSSQHVVTRIIDGDTIEVSGYDKNIRLISIDTAEEGECYRNESTKLTKDLLLNKQVRIETDENEKDNFGRVLGYVYLTDGTMVNKKLLEVGAGQFFYDSVNLKYQKELVQAAEGALQSGVGLWKTCGPCVVKGNYDIHGKRYYHLPEFRHYSQVIVNLDKADRWFCSEGEAIKAGFTRARN</sequence>
<feature type="domain" description="TNase-like" evidence="4">
    <location>
        <begin position="22"/>
        <end position="146"/>
    </location>
</feature>
<comment type="caution">
    <text evidence="5">The sequence shown here is derived from an EMBL/GenBank/DDBJ whole genome shotgun (WGS) entry which is preliminary data.</text>
</comment>
<proteinExistence type="predicted"/>
<organism evidence="5 6">
    <name type="scientific">Candidatus Amesbacteria bacterium GW2011_GWA1_47_20</name>
    <dbReference type="NCBI Taxonomy" id="1618354"/>
    <lineage>
        <taxon>Bacteria</taxon>
        <taxon>Candidatus Amesiibacteriota</taxon>
    </lineage>
</organism>
<dbReference type="PROSITE" id="PS50830">
    <property type="entry name" value="TNASE_3"/>
    <property type="match status" value="1"/>
</dbReference>
<evidence type="ECO:0000313" key="5">
    <source>
        <dbReference type="EMBL" id="KKU67955.1"/>
    </source>
</evidence>
<dbReference type="SUPFAM" id="SSF50199">
    <property type="entry name" value="Staphylococcal nuclease"/>
    <property type="match status" value="1"/>
</dbReference>
<keyword evidence="1" id="KW-0540">Nuclease</keyword>
<reference evidence="5 6" key="1">
    <citation type="journal article" date="2015" name="Nature">
        <title>rRNA introns, odd ribosomes, and small enigmatic genomes across a large radiation of phyla.</title>
        <authorList>
            <person name="Brown C.T."/>
            <person name="Hug L.A."/>
            <person name="Thomas B.C."/>
            <person name="Sharon I."/>
            <person name="Castelle C.J."/>
            <person name="Singh A."/>
            <person name="Wilkins M.J."/>
            <person name="Williams K.H."/>
            <person name="Banfield J.F."/>
        </authorList>
    </citation>
    <scope>NUCLEOTIDE SEQUENCE [LARGE SCALE GENOMIC DNA]</scope>
</reference>
<evidence type="ECO:0000256" key="2">
    <source>
        <dbReference type="ARBA" id="ARBA00022759"/>
    </source>
</evidence>
<evidence type="ECO:0000256" key="1">
    <source>
        <dbReference type="ARBA" id="ARBA00022722"/>
    </source>
</evidence>
<dbReference type="PANTHER" id="PTHR12302:SF3">
    <property type="entry name" value="SERINE_THREONINE-PROTEIN KINASE 31"/>
    <property type="match status" value="1"/>
</dbReference>
<dbReference type="SMART" id="SM00318">
    <property type="entry name" value="SNc"/>
    <property type="match status" value="1"/>
</dbReference>
<keyword evidence="2" id="KW-0255">Endonuclease</keyword>
<protein>
    <recommendedName>
        <fullName evidence="4">TNase-like domain-containing protein</fullName>
    </recommendedName>
</protein>
<evidence type="ECO:0000256" key="3">
    <source>
        <dbReference type="ARBA" id="ARBA00022801"/>
    </source>
</evidence>
<evidence type="ECO:0000259" key="4">
    <source>
        <dbReference type="PROSITE" id="PS50830"/>
    </source>
</evidence>
<evidence type="ECO:0000313" key="6">
    <source>
        <dbReference type="Proteomes" id="UP000034565"/>
    </source>
</evidence>
<dbReference type="Pfam" id="PF00565">
    <property type="entry name" value="SNase"/>
    <property type="match status" value="1"/>
</dbReference>
<dbReference type="Gene3D" id="2.40.50.90">
    <property type="match status" value="1"/>
</dbReference>
<dbReference type="EMBL" id="LCOA01000026">
    <property type="protein sequence ID" value="KKU67955.1"/>
    <property type="molecule type" value="Genomic_DNA"/>
</dbReference>
<dbReference type="GO" id="GO:0016787">
    <property type="term" value="F:hydrolase activity"/>
    <property type="evidence" value="ECO:0007669"/>
    <property type="project" value="UniProtKB-KW"/>
</dbReference>
<dbReference type="AlphaFoldDB" id="A0A0G1VD59"/>
<dbReference type="InterPro" id="IPR016071">
    <property type="entry name" value="Staphylococal_nuclease_OB-fold"/>
</dbReference>
<dbReference type="Proteomes" id="UP000034565">
    <property type="component" value="Unassembled WGS sequence"/>
</dbReference>
<dbReference type="InterPro" id="IPR035437">
    <property type="entry name" value="SNase_OB-fold_sf"/>
</dbReference>
<gene>
    <name evidence="5" type="ORF">UX92_C0026G0002</name>
</gene>
<accession>A0A0G1VD59</accession>
<dbReference type="PANTHER" id="PTHR12302">
    <property type="entry name" value="EBNA2 BINDING PROTEIN P100"/>
    <property type="match status" value="1"/>
</dbReference>